<comment type="function">
    <text evidence="12 19">Catalyzes the ATP-dependent transfer of a sulfur to tRNA to produce 4-thiouridine in position 8 of tRNAs, which functions as a near-UV photosensor. Also catalyzes the transfer of sulfur to the sulfur carrier protein ThiS, forming ThiS-thiocarboxylate. This is a step in the synthesis of thiazole, in the thiamine biosynthesis pathway. The sulfur is donated as persulfide by IscS.</text>
</comment>
<feature type="binding site" evidence="19">
    <location>
        <position position="296"/>
    </location>
    <ligand>
        <name>ATP</name>
        <dbReference type="ChEBI" id="CHEBI:30616"/>
    </ligand>
</feature>
<dbReference type="InterPro" id="IPR014729">
    <property type="entry name" value="Rossmann-like_a/b/a_fold"/>
</dbReference>
<evidence type="ECO:0000256" key="10">
    <source>
        <dbReference type="ARBA" id="ARBA00050570"/>
    </source>
</evidence>
<dbReference type="Gene3D" id="3.40.50.620">
    <property type="entry name" value="HUPs"/>
    <property type="match status" value="1"/>
</dbReference>
<comment type="caution">
    <text evidence="21">The sequence shown here is derived from an EMBL/GenBank/DDBJ whole genome shotgun (WGS) entry which is preliminary data.</text>
</comment>
<feature type="binding site" evidence="19">
    <location>
        <position position="265"/>
    </location>
    <ligand>
        <name>ATP</name>
        <dbReference type="ChEBI" id="CHEBI:30616"/>
    </ligand>
</feature>
<feature type="domain" description="THUMP" evidence="20">
    <location>
        <begin position="59"/>
        <end position="165"/>
    </location>
</feature>
<evidence type="ECO:0000256" key="13">
    <source>
        <dbReference type="ARBA" id="ARBA00061472"/>
    </source>
</evidence>
<dbReference type="InterPro" id="IPR049962">
    <property type="entry name" value="THUMP_ThiI"/>
</dbReference>
<keyword evidence="8 19" id="KW-0694">RNA-binding</keyword>
<dbReference type="PROSITE" id="PS51165">
    <property type="entry name" value="THUMP"/>
    <property type="match status" value="1"/>
</dbReference>
<evidence type="ECO:0000256" key="1">
    <source>
        <dbReference type="ARBA" id="ARBA00004496"/>
    </source>
</evidence>
<gene>
    <name evidence="19 21" type="primary">thiI</name>
    <name evidence="21" type="ORF">NSA23_15685</name>
</gene>
<dbReference type="CDD" id="cd01712">
    <property type="entry name" value="PPase_ThiI"/>
    <property type="match status" value="1"/>
</dbReference>
<dbReference type="Proteomes" id="UP001142078">
    <property type="component" value="Unassembled WGS sequence"/>
</dbReference>
<dbReference type="GO" id="GO:0005524">
    <property type="term" value="F:ATP binding"/>
    <property type="evidence" value="ECO:0007669"/>
    <property type="project" value="UniProtKB-UniRule"/>
</dbReference>
<dbReference type="GO" id="GO:0140741">
    <property type="term" value="F:tRNA-uracil-4 sulfurtransferase activity"/>
    <property type="evidence" value="ECO:0007669"/>
    <property type="project" value="UniProtKB-EC"/>
</dbReference>
<keyword evidence="5 19" id="KW-0808">Transferase</keyword>
<dbReference type="GO" id="GO:0002937">
    <property type="term" value="P:tRNA 4-thiouridine biosynthesis"/>
    <property type="evidence" value="ECO:0007669"/>
    <property type="project" value="TreeGrafter"/>
</dbReference>
<evidence type="ECO:0000256" key="17">
    <source>
        <dbReference type="ARBA" id="ARBA00077849"/>
    </source>
</evidence>
<dbReference type="GO" id="GO:0009229">
    <property type="term" value="P:thiamine diphosphate biosynthetic process"/>
    <property type="evidence" value="ECO:0007669"/>
    <property type="project" value="UniProtKB-UniRule"/>
</dbReference>
<evidence type="ECO:0000256" key="6">
    <source>
        <dbReference type="ARBA" id="ARBA00022741"/>
    </source>
</evidence>
<evidence type="ECO:0000256" key="5">
    <source>
        <dbReference type="ARBA" id="ARBA00022679"/>
    </source>
</evidence>
<keyword evidence="9 19" id="KW-0784">Thiamine biosynthesis</keyword>
<dbReference type="EMBL" id="JANJZL010000020">
    <property type="protein sequence ID" value="MCR2045543.1"/>
    <property type="molecule type" value="Genomic_DNA"/>
</dbReference>
<name>A0A9X2MK70_9FIRM</name>
<dbReference type="EC" id="2.8.1.4" evidence="14 19"/>
<evidence type="ECO:0000256" key="14">
    <source>
        <dbReference type="ARBA" id="ARBA00066827"/>
    </source>
</evidence>
<dbReference type="PANTHER" id="PTHR43209:SF1">
    <property type="entry name" value="TRNA SULFURTRANSFERASE"/>
    <property type="match status" value="1"/>
</dbReference>
<comment type="similarity">
    <text evidence="13 19">Belongs to the ThiI family.</text>
</comment>
<evidence type="ECO:0000256" key="12">
    <source>
        <dbReference type="ARBA" id="ARBA00058382"/>
    </source>
</evidence>
<evidence type="ECO:0000259" key="20">
    <source>
        <dbReference type="PROSITE" id="PS51165"/>
    </source>
</evidence>
<evidence type="ECO:0000256" key="3">
    <source>
        <dbReference type="ARBA" id="ARBA00022490"/>
    </source>
</evidence>
<evidence type="ECO:0000256" key="16">
    <source>
        <dbReference type="ARBA" id="ARBA00075337"/>
    </source>
</evidence>
<evidence type="ECO:0000313" key="22">
    <source>
        <dbReference type="Proteomes" id="UP001142078"/>
    </source>
</evidence>
<dbReference type="PANTHER" id="PTHR43209">
    <property type="entry name" value="TRNA SULFURTRANSFERASE"/>
    <property type="match status" value="1"/>
</dbReference>
<feature type="binding site" evidence="19">
    <location>
        <begin position="183"/>
        <end position="184"/>
    </location>
    <ligand>
        <name>ATP</name>
        <dbReference type="ChEBI" id="CHEBI:30616"/>
    </ligand>
</feature>
<evidence type="ECO:0000256" key="4">
    <source>
        <dbReference type="ARBA" id="ARBA00022555"/>
    </source>
</evidence>
<dbReference type="GO" id="GO:0000049">
    <property type="term" value="F:tRNA binding"/>
    <property type="evidence" value="ECO:0007669"/>
    <property type="project" value="UniProtKB-UniRule"/>
</dbReference>
<dbReference type="InterPro" id="IPR054173">
    <property type="entry name" value="ThiI_fer"/>
</dbReference>
<reference evidence="21" key="1">
    <citation type="submission" date="2022-07" db="EMBL/GenBank/DDBJ databases">
        <title>Enhanced cultured diversity of the mouse gut microbiota enables custom-made synthetic communities.</title>
        <authorList>
            <person name="Afrizal A."/>
        </authorList>
    </citation>
    <scope>NUCLEOTIDE SEQUENCE</scope>
    <source>
        <strain evidence="21">DSM 29482</strain>
    </source>
</reference>
<keyword evidence="7 19" id="KW-0067">ATP-binding</keyword>
<dbReference type="GO" id="GO:0004810">
    <property type="term" value="F:CCA tRNA nucleotidyltransferase activity"/>
    <property type="evidence" value="ECO:0007669"/>
    <property type="project" value="InterPro"/>
</dbReference>
<dbReference type="FunFam" id="3.40.50.620:FF:000053">
    <property type="entry name" value="Probable tRNA sulfurtransferase"/>
    <property type="match status" value="1"/>
</dbReference>
<comment type="catalytic activity">
    <reaction evidence="11 19">
        <text>[ThiS sulfur-carrier protein]-C-terminal Gly-Gly-AMP + S-sulfanyl-L-cysteinyl-[cysteine desulfurase] + AH2 = [ThiS sulfur-carrier protein]-C-terminal-Gly-aminoethanethioate + L-cysteinyl-[cysteine desulfurase] + A + AMP + 2 H(+)</text>
        <dbReference type="Rhea" id="RHEA:43340"/>
        <dbReference type="Rhea" id="RHEA-COMP:12157"/>
        <dbReference type="Rhea" id="RHEA-COMP:12158"/>
        <dbReference type="Rhea" id="RHEA-COMP:12910"/>
        <dbReference type="Rhea" id="RHEA-COMP:19908"/>
        <dbReference type="ChEBI" id="CHEBI:13193"/>
        <dbReference type="ChEBI" id="CHEBI:15378"/>
        <dbReference type="ChEBI" id="CHEBI:17499"/>
        <dbReference type="ChEBI" id="CHEBI:29950"/>
        <dbReference type="ChEBI" id="CHEBI:61963"/>
        <dbReference type="ChEBI" id="CHEBI:90618"/>
        <dbReference type="ChEBI" id="CHEBI:232372"/>
        <dbReference type="ChEBI" id="CHEBI:456215"/>
    </reaction>
</comment>
<evidence type="ECO:0000256" key="11">
    <source>
        <dbReference type="ARBA" id="ARBA00052330"/>
    </source>
</evidence>
<dbReference type="AlphaFoldDB" id="A0A9X2MK70"/>
<sequence>MDKVISVSLGEIALKGLNRGYFEGKLIRQIKNMTKNLGAPNIYKGQGKIYIEADEVYFEQIINKLKKVFGIVYISPCIRIEKDFESIEKGAINAFKEVLERENIKTFKVETRRVDKNYPFKSPEISRRIGGTILKNFQDIKVDVHNPEVYLYIDIKDKCYIYTEKIKAYGGLPIGTNGEGLLLLSGGIDSPVAGFMMAKRGVKLNAIHFHSYPFTSERAEEKVKNLATIMTRYCGNILFYSINILDIQKEINAKCPEDEMTILSRRFMMRISEKIAEKKNINALITGENLGQVASQTIQGIHVVNSSVKMPILRPLIGFDKVQIIDIAKEIETYETSILPYEDCCTVFLPKHPVTRPKLGDIEESEKNLDIEFLVNRVIENMEYSVIRGK</sequence>
<comment type="pathway">
    <text evidence="2 19">Cofactor biosynthesis; thiamine diphosphate biosynthesis.</text>
</comment>
<evidence type="ECO:0000256" key="8">
    <source>
        <dbReference type="ARBA" id="ARBA00022884"/>
    </source>
</evidence>
<evidence type="ECO:0000256" key="2">
    <source>
        <dbReference type="ARBA" id="ARBA00004948"/>
    </source>
</evidence>
<evidence type="ECO:0000256" key="7">
    <source>
        <dbReference type="ARBA" id="ARBA00022840"/>
    </source>
</evidence>
<dbReference type="SUPFAM" id="SSF143437">
    <property type="entry name" value="THUMP domain-like"/>
    <property type="match status" value="1"/>
</dbReference>
<evidence type="ECO:0000256" key="18">
    <source>
        <dbReference type="ARBA" id="ARBA00080570"/>
    </source>
</evidence>
<dbReference type="InterPro" id="IPR049961">
    <property type="entry name" value="ThiI_N"/>
</dbReference>
<dbReference type="CDD" id="cd11716">
    <property type="entry name" value="THUMP_ThiI"/>
    <property type="match status" value="1"/>
</dbReference>
<keyword evidence="4 19" id="KW-0820">tRNA-binding</keyword>
<dbReference type="InterPro" id="IPR004114">
    <property type="entry name" value="THUMP_dom"/>
</dbReference>
<accession>A0A9X2MK70</accession>
<dbReference type="InterPro" id="IPR003720">
    <property type="entry name" value="tRNA_STrfase"/>
</dbReference>
<evidence type="ECO:0000256" key="19">
    <source>
        <dbReference type="HAMAP-Rule" id="MF_00021"/>
    </source>
</evidence>
<dbReference type="Pfam" id="PF02926">
    <property type="entry name" value="THUMP"/>
    <property type="match status" value="1"/>
</dbReference>
<comment type="catalytic activity">
    <reaction evidence="10 19">
        <text>[ThiI sulfur-carrier protein]-S-sulfanyl-L-cysteine + a uridine in tRNA + 2 reduced [2Fe-2S]-[ferredoxin] + ATP + H(+) = [ThiI sulfur-carrier protein]-L-cysteine + a 4-thiouridine in tRNA + 2 oxidized [2Fe-2S]-[ferredoxin] + AMP + diphosphate</text>
        <dbReference type="Rhea" id="RHEA:24176"/>
        <dbReference type="Rhea" id="RHEA-COMP:10000"/>
        <dbReference type="Rhea" id="RHEA-COMP:10001"/>
        <dbReference type="Rhea" id="RHEA-COMP:13337"/>
        <dbReference type="Rhea" id="RHEA-COMP:13338"/>
        <dbReference type="Rhea" id="RHEA-COMP:13339"/>
        <dbReference type="Rhea" id="RHEA-COMP:13340"/>
        <dbReference type="ChEBI" id="CHEBI:15378"/>
        <dbReference type="ChEBI" id="CHEBI:29950"/>
        <dbReference type="ChEBI" id="CHEBI:30616"/>
        <dbReference type="ChEBI" id="CHEBI:33019"/>
        <dbReference type="ChEBI" id="CHEBI:33737"/>
        <dbReference type="ChEBI" id="CHEBI:33738"/>
        <dbReference type="ChEBI" id="CHEBI:61963"/>
        <dbReference type="ChEBI" id="CHEBI:65315"/>
        <dbReference type="ChEBI" id="CHEBI:136798"/>
        <dbReference type="ChEBI" id="CHEBI:456215"/>
        <dbReference type="EC" id="2.8.1.4"/>
    </reaction>
</comment>
<dbReference type="Gene3D" id="3.30.2130.30">
    <property type="match status" value="1"/>
</dbReference>
<protein>
    <recommendedName>
        <fullName evidence="15 19">Probable tRNA sulfurtransferase</fullName>
        <ecNumber evidence="14 19">2.8.1.4</ecNumber>
    </recommendedName>
    <alternativeName>
        <fullName evidence="16 19">Sulfur carrier protein ThiS sulfurtransferase</fullName>
    </alternativeName>
    <alternativeName>
        <fullName evidence="17 19">Thiamine biosynthesis protein ThiI</fullName>
    </alternativeName>
    <alternativeName>
        <fullName evidence="18 19">tRNA 4-thiouridine synthase</fullName>
    </alternativeName>
</protein>
<dbReference type="InterPro" id="IPR020536">
    <property type="entry name" value="ThiI_AANH"/>
</dbReference>
<proteinExistence type="inferred from homology"/>
<keyword evidence="22" id="KW-1185">Reference proteome</keyword>
<dbReference type="GO" id="GO:0005829">
    <property type="term" value="C:cytosol"/>
    <property type="evidence" value="ECO:0007669"/>
    <property type="project" value="TreeGrafter"/>
</dbReference>
<dbReference type="InterPro" id="IPR050102">
    <property type="entry name" value="tRNA_sulfurtransferase_ThiI"/>
</dbReference>
<dbReference type="SMART" id="SM00981">
    <property type="entry name" value="THUMP"/>
    <property type="match status" value="1"/>
</dbReference>
<evidence type="ECO:0000256" key="15">
    <source>
        <dbReference type="ARBA" id="ARBA00071867"/>
    </source>
</evidence>
<evidence type="ECO:0000313" key="21">
    <source>
        <dbReference type="EMBL" id="MCR2045543.1"/>
    </source>
</evidence>
<evidence type="ECO:0000256" key="9">
    <source>
        <dbReference type="ARBA" id="ARBA00022977"/>
    </source>
</evidence>
<dbReference type="Pfam" id="PF02568">
    <property type="entry name" value="ThiI"/>
    <property type="match status" value="1"/>
</dbReference>
<comment type="subcellular location">
    <subcellularLocation>
        <location evidence="1 19">Cytoplasm</location>
    </subcellularLocation>
</comment>
<feature type="binding site" evidence="19">
    <location>
        <position position="287"/>
    </location>
    <ligand>
        <name>ATP</name>
        <dbReference type="ChEBI" id="CHEBI:30616"/>
    </ligand>
</feature>
<dbReference type="NCBIfam" id="TIGR00342">
    <property type="entry name" value="tRNA uracil 4-sulfurtransferase ThiI"/>
    <property type="match status" value="1"/>
</dbReference>
<dbReference type="RefSeq" id="WP_042681074.1">
    <property type="nucleotide sequence ID" value="NZ_CABKTM010000029.1"/>
</dbReference>
<dbReference type="Pfam" id="PF22025">
    <property type="entry name" value="ThiI_fer"/>
    <property type="match status" value="1"/>
</dbReference>
<dbReference type="SUPFAM" id="SSF52402">
    <property type="entry name" value="Adenine nucleotide alpha hydrolases-like"/>
    <property type="match status" value="1"/>
</dbReference>
<keyword evidence="6 19" id="KW-0547">Nucleotide-binding</keyword>
<keyword evidence="3 19" id="KW-0963">Cytoplasm</keyword>
<dbReference type="GO" id="GO:0009228">
    <property type="term" value="P:thiamine biosynthetic process"/>
    <property type="evidence" value="ECO:0007669"/>
    <property type="project" value="UniProtKB-KW"/>
</dbReference>
<dbReference type="HAMAP" id="MF_00021">
    <property type="entry name" value="ThiI"/>
    <property type="match status" value="1"/>
</dbReference>
<organism evidence="21 22">
    <name type="scientific">Anaerosalibacter massiliensis</name>
    <dbReference type="NCBI Taxonomy" id="1347392"/>
    <lineage>
        <taxon>Bacteria</taxon>
        <taxon>Bacillati</taxon>
        <taxon>Bacillota</taxon>
        <taxon>Tissierellia</taxon>
        <taxon>Tissierellales</taxon>
        <taxon>Sporanaerobacteraceae</taxon>
        <taxon>Anaerosalibacter</taxon>
    </lineage>
</organism>
<dbReference type="OrthoDB" id="9773948at2"/>
<feature type="binding site" evidence="19">
    <location>
        <begin position="208"/>
        <end position="209"/>
    </location>
    <ligand>
        <name>ATP</name>
        <dbReference type="ChEBI" id="CHEBI:30616"/>
    </ligand>
</feature>
<dbReference type="GO" id="GO:0052837">
    <property type="term" value="P:thiazole biosynthetic process"/>
    <property type="evidence" value="ECO:0007669"/>
    <property type="project" value="TreeGrafter"/>
</dbReference>